<proteinExistence type="predicted"/>
<evidence type="ECO:0000313" key="1">
    <source>
        <dbReference type="EMBL" id="MEI5994209.1"/>
    </source>
</evidence>
<evidence type="ECO:0000313" key="2">
    <source>
        <dbReference type="EMBL" id="OTO08684.1"/>
    </source>
</evidence>
<dbReference type="EMBL" id="NGLE01000002">
    <property type="protein sequence ID" value="OTO08684.1"/>
    <property type="molecule type" value="Genomic_DNA"/>
</dbReference>
<sequence length="31" mass="3404">MKKLDNAKSKEVVAGWKCVVVIGKIGLICWS</sequence>
<gene>
    <name evidence="2" type="ORF">A5880_001684</name>
    <name evidence="1" type="ORF">A5880_001767</name>
</gene>
<dbReference type="STRING" id="1834181.A5880_001684"/>
<dbReference type="AlphaFoldDB" id="A0A242CEJ5"/>
<reference evidence="1 3" key="2">
    <citation type="submission" date="2018-07" db="EMBL/GenBank/DDBJ databases">
        <title>The Genome Sequence of Enterococcus sp. DIV0659b.</title>
        <authorList>
            <consortium name="The Broad Institute Genomics Platform"/>
            <consortium name="The Broad Institute Genomic Center for Infectious Diseases"/>
            <person name="Earl A."/>
            <person name="Manson A."/>
            <person name="Schwartman J."/>
            <person name="Gilmore M."/>
            <person name="Abouelleil A."/>
            <person name="Cao P."/>
            <person name="Chapman S."/>
            <person name="Cusick C."/>
            <person name="Shea T."/>
            <person name="Young S."/>
            <person name="Neafsey D."/>
            <person name="Nusbaum C."/>
            <person name="Birren B."/>
        </authorList>
    </citation>
    <scope>NUCLEOTIDE SEQUENCE [LARGE SCALE GENOMIC DNA]</scope>
    <source>
        <strain evidence="1 3">4G2_DIV0659</strain>
    </source>
</reference>
<evidence type="ECO:0000313" key="3">
    <source>
        <dbReference type="Proteomes" id="UP000195139"/>
    </source>
</evidence>
<keyword evidence="3" id="KW-1185">Reference proteome</keyword>
<accession>A0A242CEJ5</accession>
<dbReference type="Proteomes" id="UP000195139">
    <property type="component" value="Unassembled WGS sequence"/>
</dbReference>
<name>A0A242CEJ5_9ENTE</name>
<protein>
    <submittedName>
        <fullName evidence="2">Uncharacterized protein</fullName>
    </submittedName>
</protein>
<reference evidence="2" key="1">
    <citation type="submission" date="2017-05" db="EMBL/GenBank/DDBJ databases">
        <title>The Genome Sequence of Enterococcus sp. 4G2_DIV0659.</title>
        <authorList>
            <consortium name="The Broad Institute Genomics Platform"/>
            <consortium name="The Broad Institute Genomic Center for Infectious Diseases"/>
            <person name="Earl A."/>
            <person name="Manson A."/>
            <person name="Schwartman J."/>
            <person name="Gilmore M."/>
            <person name="Abouelleil A."/>
            <person name="Cao P."/>
            <person name="Chapman S."/>
            <person name="Cusick C."/>
            <person name="Shea T."/>
            <person name="Young S."/>
            <person name="Neafsey D."/>
            <person name="Nusbaum C."/>
            <person name="Birren B."/>
        </authorList>
    </citation>
    <scope>NUCLEOTIDE SEQUENCE [LARGE SCALE GENOMIC DNA]</scope>
    <source>
        <strain evidence="2">4G2_DIV0659</strain>
    </source>
</reference>
<organism evidence="2">
    <name type="scientific">Candidatus Enterococcus mansonii</name>
    <dbReference type="NCBI Taxonomy" id="1834181"/>
    <lineage>
        <taxon>Bacteria</taxon>
        <taxon>Bacillati</taxon>
        <taxon>Bacillota</taxon>
        <taxon>Bacilli</taxon>
        <taxon>Lactobacillales</taxon>
        <taxon>Enterococcaceae</taxon>
        <taxon>Enterococcus</taxon>
    </lineage>
</organism>
<dbReference type="EMBL" id="NGLE02000001">
    <property type="protein sequence ID" value="MEI5994209.1"/>
    <property type="molecule type" value="Genomic_DNA"/>
</dbReference>
<comment type="caution">
    <text evidence="2">The sequence shown here is derived from an EMBL/GenBank/DDBJ whole genome shotgun (WGS) entry which is preliminary data.</text>
</comment>